<dbReference type="InterPro" id="IPR024370">
    <property type="entry name" value="PBP_domain"/>
</dbReference>
<proteinExistence type="inferred from homology"/>
<evidence type="ECO:0000256" key="9">
    <source>
        <dbReference type="ARBA" id="ARBA00023288"/>
    </source>
</evidence>
<evidence type="ECO:0000256" key="10">
    <source>
        <dbReference type="RuleBase" id="RU367119"/>
    </source>
</evidence>
<evidence type="ECO:0000313" key="12">
    <source>
        <dbReference type="EMBL" id="SJZ98825.1"/>
    </source>
</evidence>
<keyword evidence="8 10" id="KW-0564">Palmitate</keyword>
<dbReference type="SUPFAM" id="SSF53850">
    <property type="entry name" value="Periplasmic binding protein-like II"/>
    <property type="match status" value="1"/>
</dbReference>
<feature type="domain" description="PBP" evidence="11">
    <location>
        <begin position="36"/>
        <end position="278"/>
    </location>
</feature>
<evidence type="ECO:0000259" key="11">
    <source>
        <dbReference type="Pfam" id="PF12849"/>
    </source>
</evidence>
<dbReference type="PANTHER" id="PTHR30570:SF1">
    <property type="entry name" value="PHOSPHATE-BINDING PROTEIN PSTS"/>
    <property type="match status" value="1"/>
</dbReference>
<evidence type="ECO:0000256" key="2">
    <source>
        <dbReference type="ARBA" id="ARBA00004193"/>
    </source>
</evidence>
<comment type="subcellular location">
    <subcellularLocation>
        <location evidence="2 10">Cell membrane</location>
        <topology evidence="2 10">Lipid-anchor</topology>
    </subcellularLocation>
</comment>
<name>A0A1T4Q4V7_9FIRM</name>
<organism evidence="12 13">
    <name type="scientific">Carboxydocella sporoproducens DSM 16521</name>
    <dbReference type="NCBI Taxonomy" id="1121270"/>
    <lineage>
        <taxon>Bacteria</taxon>
        <taxon>Bacillati</taxon>
        <taxon>Bacillota</taxon>
        <taxon>Clostridia</taxon>
        <taxon>Eubacteriales</taxon>
        <taxon>Clostridiales Family XVI. Incertae Sedis</taxon>
        <taxon>Carboxydocella</taxon>
    </lineage>
</organism>
<protein>
    <recommendedName>
        <fullName evidence="10">Phosphate-binding protein</fullName>
    </recommendedName>
</protein>
<evidence type="ECO:0000256" key="6">
    <source>
        <dbReference type="ARBA" id="ARBA00022592"/>
    </source>
</evidence>
<dbReference type="InterPro" id="IPR050811">
    <property type="entry name" value="Phosphate_ABC_transporter"/>
</dbReference>
<comment type="function">
    <text evidence="1">Part of the ABC transporter complex PstSACB involved in phosphate import.</text>
</comment>
<keyword evidence="10" id="KW-0472">Membrane</keyword>
<dbReference type="EMBL" id="FUXM01000016">
    <property type="protein sequence ID" value="SJZ98825.1"/>
    <property type="molecule type" value="Genomic_DNA"/>
</dbReference>
<dbReference type="GO" id="GO:0006817">
    <property type="term" value="P:phosphate ion transport"/>
    <property type="evidence" value="ECO:0007669"/>
    <property type="project" value="UniProtKB-UniRule"/>
</dbReference>
<dbReference type="RefSeq" id="WP_078665595.1">
    <property type="nucleotide sequence ID" value="NZ_FUXM01000016.1"/>
</dbReference>
<evidence type="ECO:0000256" key="7">
    <source>
        <dbReference type="ARBA" id="ARBA00022729"/>
    </source>
</evidence>
<keyword evidence="7" id="KW-0732">Signal</keyword>
<evidence type="ECO:0000256" key="5">
    <source>
        <dbReference type="ARBA" id="ARBA00022448"/>
    </source>
</evidence>
<dbReference type="CDD" id="cd13653">
    <property type="entry name" value="PBP2_phosphate_like_1"/>
    <property type="match status" value="1"/>
</dbReference>
<evidence type="ECO:0000256" key="3">
    <source>
        <dbReference type="ARBA" id="ARBA00008725"/>
    </source>
</evidence>
<reference evidence="13" key="1">
    <citation type="submission" date="2017-02" db="EMBL/GenBank/DDBJ databases">
        <authorList>
            <person name="Varghese N."/>
            <person name="Submissions S."/>
        </authorList>
    </citation>
    <scope>NUCLEOTIDE SEQUENCE [LARGE SCALE GENOMIC DNA]</scope>
    <source>
        <strain evidence="13">DSM 16521</strain>
    </source>
</reference>
<comment type="subunit">
    <text evidence="4 10">The complex is composed of two ATP-binding proteins (PstB), two transmembrane proteins (PstC and PstA) and a solute-binding protein (PstS).</text>
</comment>
<accession>A0A1T4Q4V7</accession>
<dbReference type="InterPro" id="IPR011862">
    <property type="entry name" value="Phos-bd"/>
</dbReference>
<dbReference type="NCBIfam" id="TIGR02136">
    <property type="entry name" value="ptsS_2"/>
    <property type="match status" value="1"/>
</dbReference>
<gene>
    <name evidence="12" type="ORF">SAMN02745885_01530</name>
</gene>
<dbReference type="Pfam" id="PF12849">
    <property type="entry name" value="PBP_like_2"/>
    <property type="match status" value="1"/>
</dbReference>
<comment type="similarity">
    <text evidence="3 10">Belongs to the PstS family.</text>
</comment>
<keyword evidence="10" id="KW-1003">Cell membrane</keyword>
<keyword evidence="5 10" id="KW-0813">Transport</keyword>
<sequence length="293" mass="30979">MLKAVGTKILVGTLMFSLLLTGCAKKEEAKTPEGQQGAIAGSVQIKGSDTMVNLVQAWAEDFMDKNSDASVAVTGGGSGTGIAALINGTTDIAMASREIKEKEVSDAKAKGIDVKETVVALDGIAVVVNKDNPVDKLTLAQIKDIYTGKINNWKEVGGPDLKIVVLSRESNSGTYAFFKEHVLNNENFRPDALLLPSTSAEVKEIQGNKGAIAYMGLGYVNETVKAVKVAKDASDAGLAPNLETVKSGEYPISRKLYLYSAGEPKGVGKAFIDYALSSDGQKTVEEMGFIPLK</sequence>
<dbReference type="Gene3D" id="3.40.190.10">
    <property type="entry name" value="Periplasmic binding protein-like II"/>
    <property type="match status" value="2"/>
</dbReference>
<evidence type="ECO:0000256" key="1">
    <source>
        <dbReference type="ARBA" id="ARBA00002841"/>
    </source>
</evidence>
<evidence type="ECO:0000313" key="13">
    <source>
        <dbReference type="Proteomes" id="UP000189933"/>
    </source>
</evidence>
<keyword evidence="13" id="KW-1185">Reference proteome</keyword>
<dbReference type="PANTHER" id="PTHR30570">
    <property type="entry name" value="PERIPLASMIC PHOSPHATE BINDING COMPONENT OF PHOSPHATE ABC TRANSPORTER"/>
    <property type="match status" value="1"/>
</dbReference>
<dbReference type="AlphaFoldDB" id="A0A1T4Q4V7"/>
<comment type="function">
    <text evidence="10">Involved in the system for phosphate transport across the cytoplasmic membrane.</text>
</comment>
<keyword evidence="9 10" id="KW-0449">Lipoprotein</keyword>
<evidence type="ECO:0000256" key="4">
    <source>
        <dbReference type="ARBA" id="ARBA00011529"/>
    </source>
</evidence>
<dbReference type="PROSITE" id="PS51257">
    <property type="entry name" value="PROKAR_LIPOPROTEIN"/>
    <property type="match status" value="1"/>
</dbReference>
<evidence type="ECO:0000256" key="8">
    <source>
        <dbReference type="ARBA" id="ARBA00023139"/>
    </source>
</evidence>
<dbReference type="GO" id="GO:0005886">
    <property type="term" value="C:plasma membrane"/>
    <property type="evidence" value="ECO:0007669"/>
    <property type="project" value="UniProtKB-SubCell"/>
</dbReference>
<dbReference type="GO" id="GO:0042301">
    <property type="term" value="F:phosphate ion binding"/>
    <property type="evidence" value="ECO:0007669"/>
    <property type="project" value="UniProtKB-UniRule"/>
</dbReference>
<keyword evidence="6 10" id="KW-0592">Phosphate transport</keyword>
<dbReference type="Proteomes" id="UP000189933">
    <property type="component" value="Unassembled WGS sequence"/>
</dbReference>